<dbReference type="Proteomes" id="UP000635316">
    <property type="component" value="Unassembled WGS sequence"/>
</dbReference>
<dbReference type="InterPro" id="IPR002109">
    <property type="entry name" value="Glutaredoxin"/>
</dbReference>
<dbReference type="InterPro" id="IPR036249">
    <property type="entry name" value="Thioredoxin-like_sf"/>
</dbReference>
<dbReference type="RefSeq" id="WP_200234916.1">
    <property type="nucleotide sequence ID" value="NZ_JAENGP010000005.1"/>
</dbReference>
<feature type="domain" description="Glutaredoxin" evidence="7">
    <location>
        <begin position="4"/>
        <end position="64"/>
    </location>
</feature>
<dbReference type="PANTHER" id="PTHR45694:SF18">
    <property type="entry name" value="GLUTAREDOXIN-1-RELATED"/>
    <property type="match status" value="1"/>
</dbReference>
<comment type="similarity">
    <text evidence="1 6">Belongs to the glutaredoxin family.</text>
</comment>
<dbReference type="NCBIfam" id="TIGR02181">
    <property type="entry name" value="GRX_bact"/>
    <property type="match status" value="1"/>
</dbReference>
<dbReference type="InterPro" id="IPR014025">
    <property type="entry name" value="Glutaredoxin_subgr"/>
</dbReference>
<dbReference type="Pfam" id="PF00462">
    <property type="entry name" value="Glutaredoxin"/>
    <property type="match status" value="1"/>
</dbReference>
<evidence type="ECO:0000313" key="8">
    <source>
        <dbReference type="EMBL" id="MBK1780726.1"/>
    </source>
</evidence>
<organism evidence="8 9">
    <name type="scientific">Advenella mandrilli</name>
    <dbReference type="NCBI Taxonomy" id="2800330"/>
    <lineage>
        <taxon>Bacteria</taxon>
        <taxon>Pseudomonadati</taxon>
        <taxon>Pseudomonadota</taxon>
        <taxon>Betaproteobacteria</taxon>
        <taxon>Burkholderiales</taxon>
        <taxon>Alcaligenaceae</taxon>
    </lineage>
</organism>
<dbReference type="PRINTS" id="PR00160">
    <property type="entry name" value="GLUTAREDOXIN"/>
</dbReference>
<evidence type="ECO:0000256" key="3">
    <source>
        <dbReference type="ARBA" id="ARBA00022982"/>
    </source>
</evidence>
<evidence type="ECO:0000256" key="5">
    <source>
        <dbReference type="ARBA" id="ARBA00023284"/>
    </source>
</evidence>
<keyword evidence="3 6" id="KW-0249">Electron transport</keyword>
<dbReference type="InterPro" id="IPR011767">
    <property type="entry name" value="GLR_AS"/>
</dbReference>
<dbReference type="SUPFAM" id="SSF52833">
    <property type="entry name" value="Thioredoxin-like"/>
    <property type="match status" value="1"/>
</dbReference>
<dbReference type="InterPro" id="IPR011900">
    <property type="entry name" value="GRX_bact"/>
</dbReference>
<dbReference type="PROSITE" id="PS00195">
    <property type="entry name" value="GLUTAREDOXIN_1"/>
    <property type="match status" value="1"/>
</dbReference>
<comment type="function">
    <text evidence="6">Has a glutathione-disulfide oxidoreductase activity in the presence of NADPH and glutathione reductase. Reduces low molecular weight disulfides and proteins.</text>
</comment>
<evidence type="ECO:0000256" key="1">
    <source>
        <dbReference type="ARBA" id="ARBA00007787"/>
    </source>
</evidence>
<keyword evidence="5 6" id="KW-0676">Redox-active center</keyword>
<comment type="caution">
    <text evidence="8">The sequence shown here is derived from an EMBL/GenBank/DDBJ whole genome shotgun (WGS) entry which is preliminary data.</text>
</comment>
<evidence type="ECO:0000259" key="7">
    <source>
        <dbReference type="Pfam" id="PF00462"/>
    </source>
</evidence>
<dbReference type="EMBL" id="JAENGP010000005">
    <property type="protein sequence ID" value="MBK1780726.1"/>
    <property type="molecule type" value="Genomic_DNA"/>
</dbReference>
<keyword evidence="4" id="KW-1015">Disulfide bond</keyword>
<evidence type="ECO:0000256" key="4">
    <source>
        <dbReference type="ARBA" id="ARBA00023157"/>
    </source>
</evidence>
<keyword evidence="6" id="KW-0963">Cytoplasm</keyword>
<sequence length="85" mass="9440">MKKVTMFSKATCPYCIRAQKLLTERGVTNLEIISIDTNRELRAVMIERTGRTTVPQIFIGEKHVGGCDDLMALDRAGELTALLAD</sequence>
<dbReference type="Gene3D" id="3.40.30.10">
    <property type="entry name" value="Glutaredoxin"/>
    <property type="match status" value="1"/>
</dbReference>
<keyword evidence="9" id="KW-1185">Reference proteome</keyword>
<dbReference type="CDD" id="cd03418">
    <property type="entry name" value="GRX_GRXb_1_3_like"/>
    <property type="match status" value="1"/>
</dbReference>
<evidence type="ECO:0000256" key="6">
    <source>
        <dbReference type="RuleBase" id="RU364065"/>
    </source>
</evidence>
<dbReference type="PANTHER" id="PTHR45694">
    <property type="entry name" value="GLUTAREDOXIN 2"/>
    <property type="match status" value="1"/>
</dbReference>
<protein>
    <recommendedName>
        <fullName evidence="6">Glutaredoxin</fullName>
    </recommendedName>
</protein>
<dbReference type="PROSITE" id="PS51354">
    <property type="entry name" value="GLUTAREDOXIN_2"/>
    <property type="match status" value="1"/>
</dbReference>
<evidence type="ECO:0000313" key="9">
    <source>
        <dbReference type="Proteomes" id="UP000635316"/>
    </source>
</evidence>
<reference evidence="8 9" key="1">
    <citation type="submission" date="2020-12" db="EMBL/GenBank/DDBJ databases">
        <authorList>
            <person name="Lu T."/>
            <person name="Wang Q."/>
            <person name="Han X."/>
        </authorList>
    </citation>
    <scope>NUCLEOTIDE SEQUENCE [LARGE SCALE GENOMIC DNA]</scope>
    <source>
        <strain evidence="8 9">WQ 585</strain>
    </source>
</reference>
<name>A0ABS1EB00_9BURK</name>
<accession>A0ABS1EB00</accession>
<keyword evidence="2 6" id="KW-0813">Transport</keyword>
<evidence type="ECO:0000256" key="2">
    <source>
        <dbReference type="ARBA" id="ARBA00022448"/>
    </source>
</evidence>
<gene>
    <name evidence="8" type="primary">grxC</name>
    <name evidence="8" type="ORF">JHL22_05790</name>
</gene>
<proteinExistence type="inferred from homology"/>